<evidence type="ECO:0000256" key="4">
    <source>
        <dbReference type="ARBA" id="ARBA00023186"/>
    </source>
</evidence>
<evidence type="ECO:0000313" key="8">
    <source>
        <dbReference type="EnsemblMetazoa" id="HelroP174628"/>
    </source>
</evidence>
<organism evidence="8 9">
    <name type="scientific">Helobdella robusta</name>
    <name type="common">Californian leech</name>
    <dbReference type="NCBI Taxonomy" id="6412"/>
    <lineage>
        <taxon>Eukaryota</taxon>
        <taxon>Metazoa</taxon>
        <taxon>Spiralia</taxon>
        <taxon>Lophotrochozoa</taxon>
        <taxon>Annelida</taxon>
        <taxon>Clitellata</taxon>
        <taxon>Hirudinea</taxon>
        <taxon>Rhynchobdellida</taxon>
        <taxon>Glossiphoniidae</taxon>
        <taxon>Helobdella</taxon>
    </lineage>
</organism>
<dbReference type="InterPro" id="IPR036869">
    <property type="entry name" value="J_dom_sf"/>
</dbReference>
<dbReference type="EnsemblMetazoa" id="HelroT174628">
    <property type="protein sequence ID" value="HelroP174628"/>
    <property type="gene ID" value="HelroG174628"/>
</dbReference>
<dbReference type="eggNOG" id="KOG0716">
    <property type="taxonomic scope" value="Eukaryota"/>
</dbReference>
<dbReference type="CTD" id="20205062"/>
<keyword evidence="5" id="KW-0449">Lipoprotein</keyword>
<feature type="domain" description="J" evidence="6">
    <location>
        <begin position="60"/>
        <end position="127"/>
    </location>
</feature>
<comment type="subcellular location">
    <subcellularLocation>
        <location evidence="1">Membrane</location>
        <topology evidence="1">Lipid-anchor</topology>
    </subcellularLocation>
</comment>
<accession>T1F8B3</accession>
<gene>
    <name evidence="8" type="primary">20205062</name>
    <name evidence="7" type="ORF">HELRODRAFT_174628</name>
</gene>
<reference evidence="9" key="1">
    <citation type="submission" date="2012-12" db="EMBL/GenBank/DDBJ databases">
        <authorList>
            <person name="Hellsten U."/>
            <person name="Grimwood J."/>
            <person name="Chapman J.A."/>
            <person name="Shapiro H."/>
            <person name="Aerts A."/>
            <person name="Otillar R.P."/>
            <person name="Terry A.Y."/>
            <person name="Boore J.L."/>
            <person name="Simakov O."/>
            <person name="Marletaz F."/>
            <person name="Cho S.-J."/>
            <person name="Edsinger-Gonzales E."/>
            <person name="Havlak P."/>
            <person name="Kuo D.-H."/>
            <person name="Larsson T."/>
            <person name="Lv J."/>
            <person name="Arendt D."/>
            <person name="Savage R."/>
            <person name="Osoegawa K."/>
            <person name="de Jong P."/>
            <person name="Lindberg D.R."/>
            <person name="Seaver E.C."/>
            <person name="Weisblat D.A."/>
            <person name="Putnam N.H."/>
            <person name="Grigoriev I.V."/>
            <person name="Rokhsar D.S."/>
        </authorList>
    </citation>
    <scope>NUCLEOTIDE SEQUENCE</scope>
</reference>
<dbReference type="RefSeq" id="XP_009020320.1">
    <property type="nucleotide sequence ID" value="XM_009022072.1"/>
</dbReference>
<evidence type="ECO:0000256" key="5">
    <source>
        <dbReference type="ARBA" id="ARBA00023288"/>
    </source>
</evidence>
<dbReference type="CDD" id="cd06257">
    <property type="entry name" value="DnaJ"/>
    <property type="match status" value="1"/>
</dbReference>
<dbReference type="Gene3D" id="1.10.287.110">
    <property type="entry name" value="DnaJ domain"/>
    <property type="match status" value="1"/>
</dbReference>
<reference evidence="7 9" key="2">
    <citation type="journal article" date="2013" name="Nature">
        <title>Insights into bilaterian evolution from three spiralian genomes.</title>
        <authorList>
            <person name="Simakov O."/>
            <person name="Marletaz F."/>
            <person name="Cho S.J."/>
            <person name="Edsinger-Gonzales E."/>
            <person name="Havlak P."/>
            <person name="Hellsten U."/>
            <person name="Kuo D.H."/>
            <person name="Larsson T."/>
            <person name="Lv J."/>
            <person name="Arendt D."/>
            <person name="Savage R."/>
            <person name="Osoegawa K."/>
            <person name="de Jong P."/>
            <person name="Grimwood J."/>
            <person name="Chapman J.A."/>
            <person name="Shapiro H."/>
            <person name="Aerts A."/>
            <person name="Otillar R.P."/>
            <person name="Terry A.Y."/>
            <person name="Boore J.L."/>
            <person name="Grigoriev I.V."/>
            <person name="Lindberg D.R."/>
            <person name="Seaver E.C."/>
            <person name="Weisblat D.A."/>
            <person name="Putnam N.H."/>
            <person name="Rokhsar D.S."/>
        </authorList>
    </citation>
    <scope>NUCLEOTIDE SEQUENCE</scope>
</reference>
<evidence type="ECO:0000256" key="3">
    <source>
        <dbReference type="ARBA" id="ARBA00023139"/>
    </source>
</evidence>
<dbReference type="SMART" id="SM00271">
    <property type="entry name" value="DnaJ"/>
    <property type="match status" value="1"/>
</dbReference>
<keyword evidence="4" id="KW-0143">Chaperone</keyword>
<dbReference type="InterPro" id="IPR001623">
    <property type="entry name" value="DnaJ_domain"/>
</dbReference>
<evidence type="ECO:0000256" key="1">
    <source>
        <dbReference type="ARBA" id="ARBA00004635"/>
    </source>
</evidence>
<dbReference type="HOGENOM" id="CLU_1671238_0_0_1"/>
<evidence type="ECO:0000256" key="2">
    <source>
        <dbReference type="ARBA" id="ARBA00023136"/>
    </source>
</evidence>
<dbReference type="PROSITE" id="PS50076">
    <property type="entry name" value="DNAJ_2"/>
    <property type="match status" value="1"/>
</dbReference>
<dbReference type="GO" id="GO:0016020">
    <property type="term" value="C:membrane"/>
    <property type="evidence" value="ECO:0007669"/>
    <property type="project" value="UniProtKB-SubCell"/>
</dbReference>
<dbReference type="GeneID" id="20205062"/>
<keyword evidence="2" id="KW-0472">Membrane</keyword>
<dbReference type="OrthoDB" id="436519at2759"/>
<dbReference type="PRINTS" id="PR00625">
    <property type="entry name" value="JDOMAIN"/>
</dbReference>
<sequence>MGSLEAEEKFAEFESNLDFKFHHCFTSRREVPSFELRDIAVCHVLKVHGATFVETQPPDDLYALLEVPHNATMPEIHLAYRRIKFRYSSTNDSDQLRQHNREMMSDVKKAHSILTNEKKRQIYDKYGQEGLDISEKIGDENVPIYFVLKHPCIKVRIL</sequence>
<protein>
    <recommendedName>
        <fullName evidence="6">J domain-containing protein</fullName>
    </recommendedName>
</protein>
<keyword evidence="3" id="KW-0564">Palmitate</keyword>
<dbReference type="PANTHER" id="PTHR44027:SF7">
    <property type="entry name" value="DNAJ HOMOLOG SUBFAMILY C MEMBER 5 HOMOLOG"/>
    <property type="match status" value="1"/>
</dbReference>
<dbReference type="GO" id="GO:0061177">
    <property type="term" value="C:type Is terminal bouton"/>
    <property type="evidence" value="ECO:0000318"/>
    <property type="project" value="GO_Central"/>
</dbReference>
<dbReference type="EMBL" id="KB096743">
    <property type="protein sequence ID" value="ESO01666.1"/>
    <property type="molecule type" value="Genomic_DNA"/>
</dbReference>
<dbReference type="GO" id="GO:1900073">
    <property type="term" value="P:regulation of neuromuscular synaptic transmission"/>
    <property type="evidence" value="ECO:0000318"/>
    <property type="project" value="GO_Central"/>
</dbReference>
<dbReference type="Pfam" id="PF00226">
    <property type="entry name" value="DnaJ"/>
    <property type="match status" value="1"/>
</dbReference>
<evidence type="ECO:0000313" key="7">
    <source>
        <dbReference type="EMBL" id="ESO01666.1"/>
    </source>
</evidence>
<dbReference type="EMBL" id="AMQM01004983">
    <property type="status" value="NOT_ANNOTATED_CDS"/>
    <property type="molecule type" value="Genomic_DNA"/>
</dbReference>
<evidence type="ECO:0000259" key="6">
    <source>
        <dbReference type="PROSITE" id="PS50076"/>
    </source>
</evidence>
<dbReference type="STRING" id="6412.T1F8B3"/>
<dbReference type="SUPFAM" id="SSF46565">
    <property type="entry name" value="Chaperone J-domain"/>
    <property type="match status" value="1"/>
</dbReference>
<dbReference type="GO" id="GO:0005737">
    <property type="term" value="C:cytoplasm"/>
    <property type="evidence" value="ECO:0007669"/>
    <property type="project" value="UniProtKB-ARBA"/>
</dbReference>
<evidence type="ECO:0000313" key="9">
    <source>
        <dbReference type="Proteomes" id="UP000015101"/>
    </source>
</evidence>
<reference evidence="8" key="3">
    <citation type="submission" date="2015-06" db="UniProtKB">
        <authorList>
            <consortium name="EnsemblMetazoa"/>
        </authorList>
    </citation>
    <scope>IDENTIFICATION</scope>
</reference>
<dbReference type="InParanoid" id="T1F8B3"/>
<keyword evidence="9" id="KW-1185">Reference proteome</keyword>
<dbReference type="Proteomes" id="UP000015101">
    <property type="component" value="Unassembled WGS sequence"/>
</dbReference>
<dbReference type="PANTHER" id="PTHR44027">
    <property type="entry name" value="DNAJ HOMOLOG SUBFAMILY C MEMBER 5 HOMOLOG"/>
    <property type="match status" value="1"/>
</dbReference>
<dbReference type="AlphaFoldDB" id="T1F8B3"/>
<name>T1F8B3_HELRO</name>
<dbReference type="InterPro" id="IPR051434">
    <property type="entry name" value="DnaJ_C_subfamily_member5"/>
</dbReference>
<proteinExistence type="predicted"/>
<dbReference type="KEGG" id="hro:HELRODRAFT_174628"/>